<reference evidence="3 4" key="1">
    <citation type="submission" date="2024-01" db="EMBL/GenBank/DDBJ databases">
        <title>A draft genome for the cacao thread blight pathogen Marasmiellus scandens.</title>
        <authorList>
            <person name="Baruah I.K."/>
            <person name="Leung J."/>
            <person name="Bukari Y."/>
            <person name="Amoako-Attah I."/>
            <person name="Meinhardt L.W."/>
            <person name="Bailey B.A."/>
            <person name="Cohen S.P."/>
        </authorList>
    </citation>
    <scope>NUCLEOTIDE SEQUENCE [LARGE SCALE GENOMIC DNA]</scope>
    <source>
        <strain evidence="3 4">GH-19</strain>
    </source>
</reference>
<feature type="domain" description="C2H2-type" evidence="2">
    <location>
        <begin position="9"/>
        <end position="29"/>
    </location>
</feature>
<proteinExistence type="predicted"/>
<feature type="compositionally biased region" description="Acidic residues" evidence="1">
    <location>
        <begin position="56"/>
        <end position="72"/>
    </location>
</feature>
<sequence>MMFKAIVKCTECQKWFDDPRKRNIHWSQHCPYRLHPNKRAKLTHNNDQDTTRDGIDSEGDWEEAGDVEVGGNDEEELLVSQEIAVGEMVAQEESKRTRRLPARYQDHVVSSRSALVRSQASFNPSSMVIPEEPNFPAEVEPGQQQEADDEILPYIFYYQTEPDEFGAFKIYESSIPSIDPDENIGVDEVSDAPTFTSNDTVTDTRRTYAASLGVQLDNETGALITSSNDAAIPPPPFLNMSIFRLMHWYHDFTKPSLRMLDSLVKDVILSPDFKQSDFDRFSARTEVNRLDRYLAQSAVDEEDVEPVAQAPSNLFRDGWYTTSITIPLPRARQTFRSEDHAPKLTVDGLWYRRPLEVIKETLHDPLSANFHHQGHKLLWKRSLNAPVTR</sequence>
<feature type="compositionally biased region" description="Basic and acidic residues" evidence="1">
    <location>
        <begin position="44"/>
        <end position="55"/>
    </location>
</feature>
<keyword evidence="4" id="KW-1185">Reference proteome</keyword>
<accession>A0ABR1J736</accession>
<gene>
    <name evidence="3" type="ORF">VKT23_012158</name>
</gene>
<name>A0ABR1J736_9AGAR</name>
<comment type="caution">
    <text evidence="3">The sequence shown here is derived from an EMBL/GenBank/DDBJ whole genome shotgun (WGS) entry which is preliminary data.</text>
</comment>
<evidence type="ECO:0000313" key="3">
    <source>
        <dbReference type="EMBL" id="KAK7452757.1"/>
    </source>
</evidence>
<evidence type="ECO:0000259" key="2">
    <source>
        <dbReference type="PROSITE" id="PS00028"/>
    </source>
</evidence>
<dbReference type="EMBL" id="JBANRG010000028">
    <property type="protein sequence ID" value="KAK7452757.1"/>
    <property type="molecule type" value="Genomic_DNA"/>
</dbReference>
<dbReference type="PROSITE" id="PS00028">
    <property type="entry name" value="ZINC_FINGER_C2H2_1"/>
    <property type="match status" value="1"/>
</dbReference>
<dbReference type="Proteomes" id="UP001498398">
    <property type="component" value="Unassembled WGS sequence"/>
</dbReference>
<evidence type="ECO:0000313" key="4">
    <source>
        <dbReference type="Proteomes" id="UP001498398"/>
    </source>
</evidence>
<protein>
    <recommendedName>
        <fullName evidence="2">C2H2-type domain-containing protein</fullName>
    </recommendedName>
</protein>
<dbReference type="InterPro" id="IPR013087">
    <property type="entry name" value="Znf_C2H2_type"/>
</dbReference>
<organism evidence="3 4">
    <name type="scientific">Marasmiellus scandens</name>
    <dbReference type="NCBI Taxonomy" id="2682957"/>
    <lineage>
        <taxon>Eukaryota</taxon>
        <taxon>Fungi</taxon>
        <taxon>Dikarya</taxon>
        <taxon>Basidiomycota</taxon>
        <taxon>Agaricomycotina</taxon>
        <taxon>Agaricomycetes</taxon>
        <taxon>Agaricomycetidae</taxon>
        <taxon>Agaricales</taxon>
        <taxon>Marasmiineae</taxon>
        <taxon>Omphalotaceae</taxon>
        <taxon>Marasmiellus</taxon>
    </lineage>
</organism>
<feature type="region of interest" description="Disordered" evidence="1">
    <location>
        <begin position="41"/>
        <end position="72"/>
    </location>
</feature>
<evidence type="ECO:0000256" key="1">
    <source>
        <dbReference type="SAM" id="MobiDB-lite"/>
    </source>
</evidence>